<dbReference type="Gene3D" id="2.40.50.100">
    <property type="match status" value="1"/>
</dbReference>
<dbReference type="Gene3D" id="2.40.420.20">
    <property type="match status" value="1"/>
</dbReference>
<organism evidence="5 6">
    <name type="scientific">Candidatus Pseudobacter hemicellulosilyticus</name>
    <dbReference type="NCBI Taxonomy" id="3121375"/>
    <lineage>
        <taxon>Bacteria</taxon>
        <taxon>Pseudomonadati</taxon>
        <taxon>Bacteroidota</taxon>
        <taxon>Chitinophagia</taxon>
        <taxon>Chitinophagales</taxon>
        <taxon>Chitinophagaceae</taxon>
        <taxon>Pseudobacter</taxon>
    </lineage>
</organism>
<accession>A0AAJ5WV25</accession>
<dbReference type="GO" id="GO:0015562">
    <property type="term" value="F:efflux transmembrane transporter activity"/>
    <property type="evidence" value="ECO:0007669"/>
    <property type="project" value="TreeGrafter"/>
</dbReference>
<dbReference type="InterPro" id="IPR058792">
    <property type="entry name" value="Beta-barrel_RND_2"/>
</dbReference>
<dbReference type="Pfam" id="PF25989">
    <property type="entry name" value="YknX_C"/>
    <property type="match status" value="1"/>
</dbReference>
<dbReference type="InterPro" id="IPR058637">
    <property type="entry name" value="YknX-like_C"/>
</dbReference>
<dbReference type="PANTHER" id="PTHR30469">
    <property type="entry name" value="MULTIDRUG RESISTANCE PROTEIN MDTA"/>
    <property type="match status" value="1"/>
</dbReference>
<evidence type="ECO:0000259" key="3">
    <source>
        <dbReference type="Pfam" id="PF25973"/>
    </source>
</evidence>
<feature type="domain" description="YknX-like C-terminal permuted SH3-like" evidence="4">
    <location>
        <begin position="303"/>
        <end position="366"/>
    </location>
</feature>
<dbReference type="Pfam" id="PF25954">
    <property type="entry name" value="Beta-barrel_RND_2"/>
    <property type="match status" value="1"/>
</dbReference>
<dbReference type="EMBL" id="CP119311">
    <property type="protein sequence ID" value="WEK37944.1"/>
    <property type="molecule type" value="Genomic_DNA"/>
</dbReference>
<comment type="similarity">
    <text evidence="1">Belongs to the membrane fusion protein (MFP) (TC 8.A.1) family.</text>
</comment>
<dbReference type="InterPro" id="IPR006143">
    <property type="entry name" value="RND_pump_MFP"/>
</dbReference>
<dbReference type="PROSITE" id="PS51257">
    <property type="entry name" value="PROKAR_LIPOPROTEIN"/>
    <property type="match status" value="1"/>
</dbReference>
<sequence>MKANQHTTFLMAGICGLLLLAAGCSDSEGKDPVKAAAAAPPATEAITLTRGLLNTAYHTPGELIAWQQVDLYAKENSYVKKLYADIGSEVKAGQLLATLDAPELNSRQAAAESRLKSQLAIYTASKAHYDRLYETSKTPGTISQNDLDQAQARMNSDLAQLDAARAGEKEILITKGYLEIRAPFSGVVTARNVNLGTYVGPSGKTTLPLFTVQEQQRLRLVVAVPEAYTGYLDSKHPVSFRVKALPNQTFKAVVNRQAGALDDRLRAERVEMDVVNTGKKLLPGMIAEVTLAFPGKDSTFLAPKTAVVSSQERVFVVRVNNGKAEWVDVQKGREANGVTEIFGELNAGDVLVKAASEEVRNGSVVKQVKVQ</sequence>
<evidence type="ECO:0000259" key="4">
    <source>
        <dbReference type="Pfam" id="PF25989"/>
    </source>
</evidence>
<dbReference type="AlphaFoldDB" id="A0AAJ5WV25"/>
<name>A0AAJ5WV25_9BACT</name>
<dbReference type="InterPro" id="IPR058647">
    <property type="entry name" value="BSH_CzcB-like"/>
</dbReference>
<dbReference type="GO" id="GO:1990281">
    <property type="term" value="C:efflux pump complex"/>
    <property type="evidence" value="ECO:0007669"/>
    <property type="project" value="TreeGrafter"/>
</dbReference>
<dbReference type="SUPFAM" id="SSF111369">
    <property type="entry name" value="HlyD-like secretion proteins"/>
    <property type="match status" value="1"/>
</dbReference>
<gene>
    <name evidence="5" type="ORF">P0Y53_10575</name>
</gene>
<dbReference type="Gene3D" id="2.40.30.170">
    <property type="match status" value="1"/>
</dbReference>
<reference evidence="5" key="1">
    <citation type="submission" date="2023-03" db="EMBL/GenBank/DDBJ databases">
        <title>Andean soil-derived lignocellulolytic bacterial consortium as a source of novel taxa and putative plastic-active enzymes.</title>
        <authorList>
            <person name="Diaz-Garcia L."/>
            <person name="Chuvochina M."/>
            <person name="Feuerriegel G."/>
            <person name="Bunk B."/>
            <person name="Sproer C."/>
            <person name="Streit W.R."/>
            <person name="Rodriguez L.M."/>
            <person name="Overmann J."/>
            <person name="Jimenez D.J."/>
        </authorList>
    </citation>
    <scope>NUCLEOTIDE SEQUENCE</scope>
    <source>
        <strain evidence="5">MAG 7</strain>
    </source>
</reference>
<proteinExistence type="inferred from homology"/>
<evidence type="ECO:0000313" key="6">
    <source>
        <dbReference type="Proteomes" id="UP001220610"/>
    </source>
</evidence>
<evidence type="ECO:0000256" key="1">
    <source>
        <dbReference type="ARBA" id="ARBA00009477"/>
    </source>
</evidence>
<dbReference type="PANTHER" id="PTHR30469:SF37">
    <property type="entry name" value="RAGD PROTEIN"/>
    <property type="match status" value="1"/>
</dbReference>
<dbReference type="Pfam" id="PF25973">
    <property type="entry name" value="BSH_CzcB"/>
    <property type="match status" value="1"/>
</dbReference>
<dbReference type="Proteomes" id="UP001220610">
    <property type="component" value="Chromosome"/>
</dbReference>
<evidence type="ECO:0000313" key="5">
    <source>
        <dbReference type="EMBL" id="WEK37944.1"/>
    </source>
</evidence>
<protein>
    <submittedName>
        <fullName evidence="5">Efflux RND transporter periplasmic adaptor subunit</fullName>
    </submittedName>
</protein>
<feature type="domain" description="CzcB-like barrel-sandwich hybrid" evidence="3">
    <location>
        <begin position="73"/>
        <end position="200"/>
    </location>
</feature>
<dbReference type="Gene3D" id="1.10.287.470">
    <property type="entry name" value="Helix hairpin bin"/>
    <property type="match status" value="1"/>
</dbReference>
<feature type="domain" description="CusB-like beta-barrel" evidence="2">
    <location>
        <begin position="220"/>
        <end position="292"/>
    </location>
</feature>
<dbReference type="NCBIfam" id="TIGR01730">
    <property type="entry name" value="RND_mfp"/>
    <property type="match status" value="1"/>
</dbReference>
<evidence type="ECO:0000259" key="2">
    <source>
        <dbReference type="Pfam" id="PF25954"/>
    </source>
</evidence>